<evidence type="ECO:0000313" key="10">
    <source>
        <dbReference type="EMBL" id="EFC50573.1"/>
    </source>
</evidence>
<evidence type="ECO:0000256" key="8">
    <source>
        <dbReference type="ARBA" id="ARBA00023136"/>
    </source>
</evidence>
<accession>D2UX66</accession>
<evidence type="ECO:0000256" key="6">
    <source>
        <dbReference type="ARBA" id="ARBA00023010"/>
    </source>
</evidence>
<protein>
    <submittedName>
        <fullName evidence="10">Mitochondrial import inner membrane translocase subunit tim-16</fullName>
    </submittedName>
</protein>
<dbReference type="KEGG" id="ngr:NAEGRDRAFT_77841"/>
<dbReference type="GO" id="GO:0005744">
    <property type="term" value="C:TIM23 mitochondrial import inner membrane translocase complex"/>
    <property type="evidence" value="ECO:0007669"/>
    <property type="project" value="InterPro"/>
</dbReference>
<sequence length="150" mass="16449">MAIQFLGVLVRAAVAVGSIAVGAFRDAYKQAAARGAAAGAAGANTGAFGQKLDVTKSQPMTMMEAQKILGLPKVAEGETVDYNLVQEKFDKMFKNNNPKTGGSFYIQSKIIRAKQFIEYELIKENKLTEEQRLTFEERTKNIVDQHSSEN</sequence>
<dbReference type="PANTHER" id="PTHR12388">
    <property type="entry name" value="MITOCHONDRIA ASSOCIATED GRANULOCYTE MACROPHAGE CSF SIGNALING MOLECULE"/>
    <property type="match status" value="1"/>
</dbReference>
<evidence type="ECO:0000256" key="3">
    <source>
        <dbReference type="ARBA" id="ARBA00022448"/>
    </source>
</evidence>
<evidence type="ECO:0000256" key="4">
    <source>
        <dbReference type="ARBA" id="ARBA00022792"/>
    </source>
</evidence>
<dbReference type="Proteomes" id="UP000006671">
    <property type="component" value="Unassembled WGS sequence"/>
</dbReference>
<proteinExistence type="inferred from homology"/>
<evidence type="ECO:0000256" key="2">
    <source>
        <dbReference type="ARBA" id="ARBA00008817"/>
    </source>
</evidence>
<gene>
    <name evidence="10" type="ORF">NAEGRDRAFT_77841</name>
</gene>
<dbReference type="OrthoDB" id="10262892at2759"/>
<dbReference type="RefSeq" id="XP_002683317.1">
    <property type="nucleotide sequence ID" value="XM_002683271.1"/>
</dbReference>
<dbReference type="FunFam" id="1.10.287.110:FF:000006">
    <property type="entry name" value="Import inner membrane translocase subunit TIM16"/>
    <property type="match status" value="1"/>
</dbReference>
<comment type="subcellular location">
    <subcellularLocation>
        <location evidence="1">Mitochondrion inner membrane</location>
        <topology evidence="1">Peripheral membrane protein</topology>
    </subcellularLocation>
</comment>
<organism evidence="11">
    <name type="scientific">Naegleria gruberi</name>
    <name type="common">Amoeba</name>
    <dbReference type="NCBI Taxonomy" id="5762"/>
    <lineage>
        <taxon>Eukaryota</taxon>
        <taxon>Discoba</taxon>
        <taxon>Heterolobosea</taxon>
        <taxon>Tetramitia</taxon>
        <taxon>Eutetramitia</taxon>
        <taxon>Vahlkampfiidae</taxon>
        <taxon>Naegleria</taxon>
    </lineage>
</organism>
<dbReference type="FunCoup" id="D2UX66">
    <property type="interactions" value="64"/>
</dbReference>
<keyword evidence="11" id="KW-1185">Reference proteome</keyword>
<dbReference type="EMBL" id="GG738845">
    <property type="protein sequence ID" value="EFC50573.1"/>
    <property type="molecule type" value="Genomic_DNA"/>
</dbReference>
<evidence type="ECO:0000256" key="1">
    <source>
        <dbReference type="ARBA" id="ARBA00004637"/>
    </source>
</evidence>
<feature type="signal peptide" evidence="9">
    <location>
        <begin position="1"/>
        <end position="15"/>
    </location>
</feature>
<dbReference type="InParanoid" id="D2UX66"/>
<feature type="chain" id="PRO_5012610007" evidence="9">
    <location>
        <begin position="16"/>
        <end position="150"/>
    </location>
</feature>
<keyword evidence="5" id="KW-0653">Protein transport</keyword>
<dbReference type="VEuPathDB" id="AmoebaDB:NAEGRDRAFT_77841"/>
<reference evidence="10 11" key="1">
    <citation type="journal article" date="2010" name="Cell">
        <title>The genome of Naegleria gruberi illuminates early eukaryotic versatility.</title>
        <authorList>
            <person name="Fritz-Laylin L.K."/>
            <person name="Prochnik S.E."/>
            <person name="Ginger M.L."/>
            <person name="Dacks J.B."/>
            <person name="Carpenter M.L."/>
            <person name="Field M.C."/>
            <person name="Kuo A."/>
            <person name="Paredez A."/>
            <person name="Chapman J."/>
            <person name="Pham J."/>
            <person name="Shu S."/>
            <person name="Neupane R."/>
            <person name="Cipriano M."/>
            <person name="Mancuso J."/>
            <person name="Tu H."/>
            <person name="Salamov A."/>
            <person name="Lindquist E."/>
            <person name="Shapiro H."/>
            <person name="Lucas S."/>
            <person name="Grigoriev I.V."/>
            <person name="Cande W.Z."/>
            <person name="Fulton C."/>
            <person name="Rokhsar D.S."/>
            <person name="Dawson S.C."/>
        </authorList>
    </citation>
    <scope>NUCLEOTIDE SEQUENCE [LARGE SCALE GENOMIC DNA]</scope>
    <source>
        <strain evidence="10 11">NEG-M</strain>
    </source>
</reference>
<evidence type="ECO:0000256" key="7">
    <source>
        <dbReference type="ARBA" id="ARBA00023128"/>
    </source>
</evidence>
<dbReference type="AlphaFoldDB" id="D2UX66"/>
<dbReference type="Gene3D" id="1.10.287.110">
    <property type="entry name" value="DnaJ domain"/>
    <property type="match status" value="1"/>
</dbReference>
<evidence type="ECO:0000256" key="9">
    <source>
        <dbReference type="SAM" id="SignalP"/>
    </source>
</evidence>
<dbReference type="GO" id="GO:0030150">
    <property type="term" value="P:protein import into mitochondrial matrix"/>
    <property type="evidence" value="ECO:0007669"/>
    <property type="project" value="InterPro"/>
</dbReference>
<evidence type="ECO:0000256" key="5">
    <source>
        <dbReference type="ARBA" id="ARBA00022927"/>
    </source>
</evidence>
<dbReference type="InterPro" id="IPR005341">
    <property type="entry name" value="Tim16"/>
</dbReference>
<comment type="similarity">
    <text evidence="2">Belongs to the TIM16/PAM16 family.</text>
</comment>
<keyword evidence="4" id="KW-0999">Mitochondrion inner membrane</keyword>
<keyword evidence="9" id="KW-0732">Signal</keyword>
<keyword evidence="8" id="KW-0472">Membrane</keyword>
<dbReference type="GeneID" id="8849512"/>
<evidence type="ECO:0000313" key="11">
    <source>
        <dbReference type="Proteomes" id="UP000006671"/>
    </source>
</evidence>
<dbReference type="Pfam" id="PF03656">
    <property type="entry name" value="Pam16"/>
    <property type="match status" value="1"/>
</dbReference>
<keyword evidence="3" id="KW-0813">Transport</keyword>
<dbReference type="OMA" id="PITHARQ"/>
<dbReference type="PANTHER" id="PTHR12388:SF0">
    <property type="entry name" value="MITOCHONDRIAL IMPORT INNER MEMBRANE TRANSLOCASE SUBUNIT TIM16"/>
    <property type="match status" value="1"/>
</dbReference>
<keyword evidence="6" id="KW-0811">Translocation</keyword>
<name>D2UX66_NAEGR</name>
<dbReference type="InterPro" id="IPR036869">
    <property type="entry name" value="J_dom_sf"/>
</dbReference>
<keyword evidence="7" id="KW-0496">Mitochondrion</keyword>